<sequence length="791" mass="88855">MGDLYQVYNLPPPPPPTFLSFYNGPDRARLPNFLDSADPVGAARQHLHSQIMFLAIPSIWTQVKVVTGLIGLILVAAVAVIVRRLVQRSLWFLRVKSTDRGPMIVPNAIMTFAASAGLFAIVFLALINKIYVAWVIEDRPLKNFIIWVVVTWSPLISGPIWSSFGTWHARPPSSTPRSRGPPTFCGIRIWIPHSILISLFWLSVPFMVLFSVLGFGIKGNNYREQGVSLYYDWLDRYSNATTLTRPMLLELQDIWAHDLRAFYWLAIAMLVWSFWTVILFFAYTYVSFRLLIPLRAQLAALRIRNERKINALIEDDHGHGAAAAGLDGPGTRRADEFDAFKHPSDIVKLPLESPRLRSPEANFSGGTMDNVVFEKGDEDNGVDRHWGVNVKDLQVDTPHRSFFPPVKPSAVVRPATDSETSERYLRTAYKHFLFQACTVTLAIVYFCELTIYLALTVYTYNEQRKLGRAVDIAFIQAMWGSTFFGTCIFVSITLRTYEPMPVNQVQVGHGYPDGVRQSWSAQTSAKMIKMLNLRQYDPKQSLSFSQGATTLTASPTPTPKLPPLGPLNENSATTDQNQSEDGRARRFKTSAAVQSTEDEEKIRHPLRFLRIDKFLPKTPSALPKAPVSAVHLLEEEPASIVQPWSSQNLVTTNKPIDHFHKPVPTQKASSNASESSAWLNDGSLREMPSRAHLQRCDSAFSPYEYAGARAEPDRHLLQDERDATASPSAFSSREAKPSDHFVSNLRGASPSSEDERVREVRFAFVRDMLGPSSKTPLPPPPRQSRQPYQTS</sequence>
<feature type="transmembrane region" description="Helical" evidence="2">
    <location>
        <begin position="472"/>
        <end position="494"/>
    </location>
</feature>
<organism evidence="3 4">
    <name type="scientific">Tilletia horrida</name>
    <dbReference type="NCBI Taxonomy" id="155126"/>
    <lineage>
        <taxon>Eukaryota</taxon>
        <taxon>Fungi</taxon>
        <taxon>Dikarya</taxon>
        <taxon>Basidiomycota</taxon>
        <taxon>Ustilaginomycotina</taxon>
        <taxon>Exobasidiomycetes</taxon>
        <taxon>Tilletiales</taxon>
        <taxon>Tilletiaceae</taxon>
        <taxon>Tilletia</taxon>
    </lineage>
</organism>
<feature type="transmembrane region" description="Helical" evidence="2">
    <location>
        <begin position="190"/>
        <end position="217"/>
    </location>
</feature>
<gene>
    <name evidence="3" type="ORF">OC846_005182</name>
</gene>
<name>A0AAN6GLA8_9BASI</name>
<protein>
    <submittedName>
        <fullName evidence="3">Uncharacterized protein</fullName>
    </submittedName>
</protein>
<feature type="transmembrane region" description="Helical" evidence="2">
    <location>
        <begin position="261"/>
        <end position="286"/>
    </location>
</feature>
<feature type="transmembrane region" description="Helical" evidence="2">
    <location>
        <begin position="65"/>
        <end position="86"/>
    </location>
</feature>
<dbReference type="AlphaFoldDB" id="A0AAN6GLA8"/>
<evidence type="ECO:0000313" key="4">
    <source>
        <dbReference type="Proteomes" id="UP001176517"/>
    </source>
</evidence>
<keyword evidence="2" id="KW-0472">Membrane</keyword>
<keyword evidence="2" id="KW-0812">Transmembrane</keyword>
<accession>A0AAN6GLA8</accession>
<feature type="region of interest" description="Disordered" evidence="1">
    <location>
        <begin position="549"/>
        <end position="600"/>
    </location>
</feature>
<reference evidence="3" key="1">
    <citation type="journal article" date="2023" name="PhytoFront">
        <title>Draft Genome Resources of Seven Strains of Tilletia horrida, Causal Agent of Kernel Smut of Rice.</title>
        <authorList>
            <person name="Khanal S."/>
            <person name="Antony Babu S."/>
            <person name="Zhou X.G."/>
        </authorList>
    </citation>
    <scope>NUCLEOTIDE SEQUENCE</scope>
    <source>
        <strain evidence="3">TX6</strain>
    </source>
</reference>
<dbReference type="Proteomes" id="UP001176517">
    <property type="component" value="Unassembled WGS sequence"/>
</dbReference>
<feature type="transmembrane region" description="Helical" evidence="2">
    <location>
        <begin position="144"/>
        <end position="169"/>
    </location>
</feature>
<keyword evidence="4" id="KW-1185">Reference proteome</keyword>
<evidence type="ECO:0000256" key="1">
    <source>
        <dbReference type="SAM" id="MobiDB-lite"/>
    </source>
</evidence>
<dbReference type="EMBL" id="JAPDMZ010000186">
    <property type="protein sequence ID" value="KAK0546633.1"/>
    <property type="molecule type" value="Genomic_DNA"/>
</dbReference>
<comment type="caution">
    <text evidence="3">The sequence shown here is derived from an EMBL/GenBank/DDBJ whole genome shotgun (WGS) entry which is preliminary data.</text>
</comment>
<feature type="compositionally biased region" description="Pro residues" evidence="1">
    <location>
        <begin position="556"/>
        <end position="565"/>
    </location>
</feature>
<evidence type="ECO:0000256" key="2">
    <source>
        <dbReference type="SAM" id="Phobius"/>
    </source>
</evidence>
<feature type="transmembrane region" description="Helical" evidence="2">
    <location>
        <begin position="432"/>
        <end position="460"/>
    </location>
</feature>
<evidence type="ECO:0000313" key="3">
    <source>
        <dbReference type="EMBL" id="KAK0546633.1"/>
    </source>
</evidence>
<feature type="region of interest" description="Disordered" evidence="1">
    <location>
        <begin position="720"/>
        <end position="791"/>
    </location>
</feature>
<feature type="transmembrane region" description="Helical" evidence="2">
    <location>
        <begin position="107"/>
        <end position="132"/>
    </location>
</feature>
<keyword evidence="2" id="KW-1133">Transmembrane helix</keyword>
<feature type="compositionally biased region" description="Low complexity" evidence="1">
    <location>
        <begin position="762"/>
        <end position="775"/>
    </location>
</feature>
<feature type="compositionally biased region" description="Polar residues" evidence="1">
    <location>
        <begin position="568"/>
        <end position="579"/>
    </location>
</feature>
<proteinExistence type="predicted"/>